<keyword evidence="4 6" id="KW-0413">Isomerase</keyword>
<dbReference type="Gene3D" id="3.10.290.10">
    <property type="entry name" value="RNA-binding S4 domain"/>
    <property type="match status" value="1"/>
</dbReference>
<evidence type="ECO:0000256" key="6">
    <source>
        <dbReference type="RuleBase" id="RU003887"/>
    </source>
</evidence>
<dbReference type="PANTHER" id="PTHR47683">
    <property type="entry name" value="PSEUDOURIDINE SYNTHASE FAMILY PROTEIN-RELATED"/>
    <property type="match status" value="1"/>
</dbReference>
<dbReference type="InterPro" id="IPR020103">
    <property type="entry name" value="PsdUridine_synth_cat_dom_sf"/>
</dbReference>
<reference evidence="9 10" key="1">
    <citation type="submission" date="2020-08" db="EMBL/GenBank/DDBJ databases">
        <title>Genomic Encyclopedia of Type Strains, Phase IV (KMG-IV): sequencing the most valuable type-strain genomes for metagenomic binning, comparative biology and taxonomic classification.</title>
        <authorList>
            <person name="Goeker M."/>
        </authorList>
    </citation>
    <scope>NUCLEOTIDE SEQUENCE [LARGE SCALE GENOMIC DNA]</scope>
    <source>
        <strain evidence="9 10">DSM 25895</strain>
    </source>
</reference>
<dbReference type="InterPro" id="IPR002942">
    <property type="entry name" value="S4_RNA-bd"/>
</dbReference>
<comment type="catalytic activity">
    <reaction evidence="1">
        <text>a uridine in RNA = a pseudouridine in RNA</text>
        <dbReference type="Rhea" id="RHEA:48348"/>
        <dbReference type="Rhea" id="RHEA-COMP:12068"/>
        <dbReference type="Rhea" id="RHEA-COMP:12069"/>
        <dbReference type="ChEBI" id="CHEBI:65314"/>
        <dbReference type="ChEBI" id="CHEBI:65315"/>
    </reaction>
</comment>
<dbReference type="SUPFAM" id="SSF55174">
    <property type="entry name" value="Alpha-L RNA-binding motif"/>
    <property type="match status" value="1"/>
</dbReference>
<dbReference type="InterPro" id="IPR036986">
    <property type="entry name" value="S4_RNA-bd_sf"/>
</dbReference>
<dbReference type="InterPro" id="IPR000748">
    <property type="entry name" value="PsdUridine_synth_RsuA/RluB/E/F"/>
</dbReference>
<accession>A0A840Y013</accession>
<feature type="region of interest" description="Disordered" evidence="7">
    <location>
        <begin position="250"/>
        <end position="294"/>
    </location>
</feature>
<dbReference type="GO" id="GO:0120159">
    <property type="term" value="F:rRNA pseudouridine synthase activity"/>
    <property type="evidence" value="ECO:0007669"/>
    <property type="project" value="UniProtKB-ARBA"/>
</dbReference>
<dbReference type="GO" id="GO:0003723">
    <property type="term" value="F:RNA binding"/>
    <property type="evidence" value="ECO:0007669"/>
    <property type="project" value="UniProtKB-KW"/>
</dbReference>
<sequence>MSGDGDDPKRGERIAKWLARAGVASRRDAEKMIAEGRVKLGGKVVETPATFIAPGDHVTVDGKPVAPPERTRLFRYHKPDGLVTTHRDPEGRPTVFEKLPPGLPRLVSVGRLDLTSEGLLLLTNDGALARRLELPSNGWLRRYRVRVHGRVDEKALAALARGVTIEGVQYGPIEAGLDARQGTNAWLTVSLREGKNREIRRVMAHLGLEVTRLIRTAYGPFQLGILPRGAVEEVNAKVLREQLGIDAPKRLREAAAAPLPEPPPEGPRRVPRARSARMGSRRPVRGREGPRGRE</sequence>
<dbReference type="EC" id="5.4.99.-" evidence="6"/>
<feature type="domain" description="RNA-binding S4" evidence="8">
    <location>
        <begin position="12"/>
        <end position="71"/>
    </location>
</feature>
<name>A0A840Y013_9PROT</name>
<dbReference type="InterPro" id="IPR020094">
    <property type="entry name" value="TruA/RsuA/RluB/E/F_N"/>
</dbReference>
<dbReference type="InterPro" id="IPR006145">
    <property type="entry name" value="PsdUridine_synth_RsuA/RluA"/>
</dbReference>
<gene>
    <name evidence="9" type="ORF">FHS88_000102</name>
</gene>
<dbReference type="RefSeq" id="WP_184480223.1">
    <property type="nucleotide sequence ID" value="NZ_JACIJE010000001.1"/>
</dbReference>
<dbReference type="AlphaFoldDB" id="A0A840Y013"/>
<feature type="compositionally biased region" description="Basic and acidic residues" evidence="7">
    <location>
        <begin position="285"/>
        <end position="294"/>
    </location>
</feature>
<dbReference type="NCBIfam" id="TIGR00093">
    <property type="entry name" value="pseudouridine synthase"/>
    <property type="match status" value="1"/>
</dbReference>
<dbReference type="SUPFAM" id="SSF55120">
    <property type="entry name" value="Pseudouridine synthase"/>
    <property type="match status" value="1"/>
</dbReference>
<dbReference type="Proteomes" id="UP000562254">
    <property type="component" value="Unassembled WGS sequence"/>
</dbReference>
<dbReference type="FunFam" id="3.10.290.10:FF:000003">
    <property type="entry name" value="Pseudouridine synthase"/>
    <property type="match status" value="1"/>
</dbReference>
<proteinExistence type="inferred from homology"/>
<dbReference type="GO" id="GO:0000455">
    <property type="term" value="P:enzyme-directed rRNA pseudouridine synthesis"/>
    <property type="evidence" value="ECO:0007669"/>
    <property type="project" value="UniProtKB-ARBA"/>
</dbReference>
<dbReference type="Pfam" id="PF01479">
    <property type="entry name" value="S4"/>
    <property type="match status" value="1"/>
</dbReference>
<evidence type="ECO:0000256" key="7">
    <source>
        <dbReference type="SAM" id="MobiDB-lite"/>
    </source>
</evidence>
<protein>
    <recommendedName>
        <fullName evidence="6">Pseudouridine synthase</fullName>
        <ecNumber evidence="6">5.4.99.-</ecNumber>
    </recommendedName>
</protein>
<dbReference type="InterPro" id="IPR042092">
    <property type="entry name" value="PsdUridine_s_RsuA/RluB/E/F_cat"/>
</dbReference>
<evidence type="ECO:0000256" key="1">
    <source>
        <dbReference type="ARBA" id="ARBA00000073"/>
    </source>
</evidence>
<dbReference type="Gene3D" id="3.30.70.1560">
    <property type="entry name" value="Alpha-L RNA-binding motif"/>
    <property type="match status" value="1"/>
</dbReference>
<evidence type="ECO:0000313" key="9">
    <source>
        <dbReference type="EMBL" id="MBB5687992.1"/>
    </source>
</evidence>
<dbReference type="PANTHER" id="PTHR47683:SF3">
    <property type="entry name" value="RIBOSOMAL LARGE SUBUNIT PSEUDOURIDINE SYNTHASE B"/>
    <property type="match status" value="1"/>
</dbReference>
<dbReference type="PROSITE" id="PS50889">
    <property type="entry name" value="S4"/>
    <property type="match status" value="1"/>
</dbReference>
<dbReference type="InterPro" id="IPR018496">
    <property type="entry name" value="PsdUridine_synth_RsuA/RluB_CS"/>
</dbReference>
<dbReference type="SMART" id="SM00363">
    <property type="entry name" value="S4"/>
    <property type="match status" value="1"/>
</dbReference>
<evidence type="ECO:0000256" key="3">
    <source>
        <dbReference type="ARBA" id="ARBA00022884"/>
    </source>
</evidence>
<organism evidence="9 10">
    <name type="scientific">Neoroseomonas alkaliterrae</name>
    <dbReference type="NCBI Taxonomy" id="1452450"/>
    <lineage>
        <taxon>Bacteria</taxon>
        <taxon>Pseudomonadati</taxon>
        <taxon>Pseudomonadota</taxon>
        <taxon>Alphaproteobacteria</taxon>
        <taxon>Acetobacterales</taxon>
        <taxon>Acetobacteraceae</taxon>
        <taxon>Neoroseomonas</taxon>
    </lineage>
</organism>
<evidence type="ECO:0000256" key="4">
    <source>
        <dbReference type="ARBA" id="ARBA00023235"/>
    </source>
</evidence>
<dbReference type="EMBL" id="JACIJE010000001">
    <property type="protein sequence ID" value="MBB5687992.1"/>
    <property type="molecule type" value="Genomic_DNA"/>
</dbReference>
<dbReference type="Pfam" id="PF00849">
    <property type="entry name" value="PseudoU_synth_2"/>
    <property type="match status" value="1"/>
</dbReference>
<dbReference type="Gene3D" id="3.30.70.580">
    <property type="entry name" value="Pseudouridine synthase I, catalytic domain, N-terminal subdomain"/>
    <property type="match status" value="1"/>
</dbReference>
<dbReference type="PROSITE" id="PS01149">
    <property type="entry name" value="PSI_RSU"/>
    <property type="match status" value="1"/>
</dbReference>
<comment type="caution">
    <text evidence="9">The sequence shown here is derived from an EMBL/GenBank/DDBJ whole genome shotgun (WGS) entry which is preliminary data.</text>
</comment>
<evidence type="ECO:0000259" key="8">
    <source>
        <dbReference type="SMART" id="SM00363"/>
    </source>
</evidence>
<evidence type="ECO:0000256" key="5">
    <source>
        <dbReference type="PROSITE-ProRule" id="PRU00182"/>
    </source>
</evidence>
<keyword evidence="10" id="KW-1185">Reference proteome</keyword>
<keyword evidence="3 5" id="KW-0694">RNA-binding</keyword>
<dbReference type="CDD" id="cd00165">
    <property type="entry name" value="S4"/>
    <property type="match status" value="1"/>
</dbReference>
<comment type="similarity">
    <text evidence="2 6">Belongs to the pseudouridine synthase RsuA family.</text>
</comment>
<feature type="compositionally biased region" description="Basic residues" evidence="7">
    <location>
        <begin position="269"/>
        <end position="284"/>
    </location>
</feature>
<evidence type="ECO:0000313" key="10">
    <source>
        <dbReference type="Proteomes" id="UP000562254"/>
    </source>
</evidence>
<dbReference type="InterPro" id="IPR050343">
    <property type="entry name" value="RsuA_PseudoU_synthase"/>
</dbReference>
<evidence type="ECO:0000256" key="2">
    <source>
        <dbReference type="ARBA" id="ARBA00008348"/>
    </source>
</evidence>